<dbReference type="Proteomes" id="UP000001405">
    <property type="component" value="Chromosome"/>
</dbReference>
<organism evidence="2">
    <name type="scientific">Atelocyanobacterium thalassa (isolate ALOHA)</name>
    <dbReference type="NCBI Taxonomy" id="1453429"/>
    <lineage>
        <taxon>Bacteria</taxon>
        <taxon>Bacillati</taxon>
        <taxon>Cyanobacteriota</taxon>
        <taxon>Cyanophyceae</taxon>
        <taxon>Oscillatoriophycideae</taxon>
        <taxon>Chroococcales</taxon>
        <taxon>Aphanothecaceae</taxon>
        <taxon>Candidatus Atelocyanobacterium</taxon>
        <taxon>Candidatus Atelocyanobacterium thalassae</taxon>
    </lineage>
</organism>
<dbReference type="OrthoDB" id="423802at2"/>
<dbReference type="SUPFAM" id="SSF48452">
    <property type="entry name" value="TPR-like"/>
    <property type="match status" value="1"/>
</dbReference>
<name>D3ENX1_ATETH</name>
<evidence type="ECO:0008006" key="3">
    <source>
        <dbReference type="Google" id="ProtNLM"/>
    </source>
</evidence>
<dbReference type="EMBL" id="CP001842">
    <property type="protein sequence ID" value="ADB95171.1"/>
    <property type="molecule type" value="Genomic_DNA"/>
</dbReference>
<gene>
    <name evidence="1" type="ordered locus">UCYN_04360</name>
</gene>
<dbReference type="AlphaFoldDB" id="D3ENX1"/>
<proteinExistence type="predicted"/>
<dbReference type="STRING" id="1453429.UCYN_04360"/>
<keyword evidence="2" id="KW-1185">Reference proteome</keyword>
<accession>D3ENX1</accession>
<dbReference type="RefSeq" id="WP_012953836.1">
    <property type="nucleotide sequence ID" value="NC_013771.1"/>
</dbReference>
<dbReference type="HOGENOM" id="CLU_1814111_0_0_3"/>
<sequence>MTNLFETDFEEGLERYKQGEKPEDLIVYFKKICDHSPKHAIAWTCLAWLYLLADKPYKALEAAKKSVKIDSKSPQSRINLALAMLECNVTGVRSHIQVAEQVMSLDKETYQEVLDNIEDGLTRKPNWENLKNIQKWLSLPS</sequence>
<dbReference type="InterPro" id="IPR011990">
    <property type="entry name" value="TPR-like_helical_dom_sf"/>
</dbReference>
<reference evidence="1 2" key="1">
    <citation type="journal article" date="2010" name="Nature">
        <title>Metabolic streamlining in an open-ocean nitrogen-fixing cyanobacterium.</title>
        <authorList>
            <person name="Tripp H.J."/>
            <person name="Bench S.R."/>
            <person name="Turk K.A."/>
            <person name="Foster R.A."/>
            <person name="Desany B.A."/>
            <person name="Niazi F."/>
            <person name="Affourtit J.P."/>
            <person name="Zehr J.P."/>
        </authorList>
    </citation>
    <scope>NUCLEOTIDE SEQUENCE [LARGE SCALE GENOMIC DNA]</scope>
    <source>
        <strain evidence="2">ALOHA</strain>
    </source>
</reference>
<evidence type="ECO:0000313" key="2">
    <source>
        <dbReference type="Proteomes" id="UP000001405"/>
    </source>
</evidence>
<evidence type="ECO:0000313" key="1">
    <source>
        <dbReference type="EMBL" id="ADB95171.1"/>
    </source>
</evidence>
<protein>
    <recommendedName>
        <fullName evidence="3">TPR repeat-containing protein</fullName>
    </recommendedName>
</protein>
<dbReference type="Gene3D" id="1.25.40.10">
    <property type="entry name" value="Tetratricopeptide repeat domain"/>
    <property type="match status" value="1"/>
</dbReference>
<dbReference type="PATRIC" id="fig|713887.8.peg.404"/>
<dbReference type="KEGG" id="cyu:UCYN_04360"/>